<dbReference type="AlphaFoldDB" id="A0A8H7CSI9"/>
<accession>A0A8H7CSI9</accession>
<organism evidence="2 3">
    <name type="scientific">Mycena venus</name>
    <dbReference type="NCBI Taxonomy" id="2733690"/>
    <lineage>
        <taxon>Eukaryota</taxon>
        <taxon>Fungi</taxon>
        <taxon>Dikarya</taxon>
        <taxon>Basidiomycota</taxon>
        <taxon>Agaricomycotina</taxon>
        <taxon>Agaricomycetes</taxon>
        <taxon>Agaricomycetidae</taxon>
        <taxon>Agaricales</taxon>
        <taxon>Marasmiineae</taxon>
        <taxon>Mycenaceae</taxon>
        <taxon>Mycena</taxon>
    </lineage>
</organism>
<dbReference type="Proteomes" id="UP000620124">
    <property type="component" value="Unassembled WGS sequence"/>
</dbReference>
<feature type="region of interest" description="Disordered" evidence="1">
    <location>
        <begin position="1"/>
        <end position="106"/>
    </location>
</feature>
<evidence type="ECO:0000256" key="1">
    <source>
        <dbReference type="SAM" id="MobiDB-lite"/>
    </source>
</evidence>
<gene>
    <name evidence="2" type="ORF">MVEN_01610300</name>
</gene>
<sequence length="339" mass="36773">MVPPVPYMPPGMFSSDLVPFQPSGPVNDASSLAVTSPCKRAASASLPPQKRGRGRPRGSTKKAPKPADAPPPATTKVDANPARTKKRKKDQENIPPSIEVLGSDDEIEKTASRKTRHWQANEKTCLFNFILGPDEEGQRRFIQHKTDPSHVYKRASENEFKGDCSLQSVKSVFERALKTYTYMRAFDGFTGNGGGDADSDDPTAILKHKLNAARNAGIPLGALKASTIEEWESEGGRELFDPRFGTAAKVSREVVRHSAKPISNAKDEDSGDDSDAIIHPELCKPAPCVPKVPAATVSEPKHTPASTFRKQVNNSFGNLGKLMKMKMAAEEKKANEGEG</sequence>
<protein>
    <submittedName>
        <fullName evidence="2">Uncharacterized protein</fullName>
    </submittedName>
</protein>
<evidence type="ECO:0000313" key="3">
    <source>
        <dbReference type="Proteomes" id="UP000620124"/>
    </source>
</evidence>
<feature type="compositionally biased region" description="Basic residues" evidence="1">
    <location>
        <begin position="50"/>
        <end position="64"/>
    </location>
</feature>
<comment type="caution">
    <text evidence="2">The sequence shown here is derived from an EMBL/GenBank/DDBJ whole genome shotgun (WGS) entry which is preliminary data.</text>
</comment>
<name>A0A8H7CSI9_9AGAR</name>
<dbReference type="EMBL" id="JACAZI010000013">
    <property type="protein sequence ID" value="KAF7345883.1"/>
    <property type="molecule type" value="Genomic_DNA"/>
</dbReference>
<reference evidence="2" key="1">
    <citation type="submission" date="2020-05" db="EMBL/GenBank/DDBJ databases">
        <title>Mycena genomes resolve the evolution of fungal bioluminescence.</title>
        <authorList>
            <person name="Tsai I.J."/>
        </authorList>
    </citation>
    <scope>NUCLEOTIDE SEQUENCE</scope>
    <source>
        <strain evidence="2">CCC161011</strain>
    </source>
</reference>
<proteinExistence type="predicted"/>
<keyword evidence="3" id="KW-1185">Reference proteome</keyword>
<dbReference type="OrthoDB" id="2685034at2759"/>
<evidence type="ECO:0000313" key="2">
    <source>
        <dbReference type="EMBL" id="KAF7345883.1"/>
    </source>
</evidence>